<dbReference type="Proteomes" id="UP001156215">
    <property type="component" value="Chromosome"/>
</dbReference>
<keyword evidence="1" id="KW-1133">Transmembrane helix</keyword>
<dbReference type="KEGG" id="ovb:NB640_10975"/>
<proteinExistence type="predicted"/>
<dbReference type="InterPro" id="IPR050767">
    <property type="entry name" value="Sel1_AlgK"/>
</dbReference>
<evidence type="ECO:0008006" key="4">
    <source>
        <dbReference type="Google" id="ProtNLM"/>
    </source>
</evidence>
<protein>
    <recommendedName>
        <fullName evidence="4">Sel1 repeat family protein</fullName>
    </recommendedName>
</protein>
<keyword evidence="1" id="KW-0812">Transmembrane</keyword>
<organism evidence="2 3">
    <name type="scientific">Oxalobacter vibrioformis</name>
    <dbReference type="NCBI Taxonomy" id="933080"/>
    <lineage>
        <taxon>Bacteria</taxon>
        <taxon>Pseudomonadati</taxon>
        <taxon>Pseudomonadota</taxon>
        <taxon>Betaproteobacteria</taxon>
        <taxon>Burkholderiales</taxon>
        <taxon>Oxalobacteraceae</taxon>
        <taxon>Oxalobacter</taxon>
    </lineage>
</organism>
<dbReference type="PANTHER" id="PTHR11102:SF147">
    <property type="entry name" value="SEL1L ADAPTOR SUBUNIT OF ERAD E3 UBIQUITIN LIGASE"/>
    <property type="match status" value="1"/>
</dbReference>
<dbReference type="RefSeq" id="WP_269308743.1">
    <property type="nucleotide sequence ID" value="NZ_CP098242.1"/>
</dbReference>
<reference evidence="2" key="1">
    <citation type="journal article" date="2022" name="Front. Microbiol.">
        <title>New perspectives on an old grouping: The genomic and phenotypic variability of Oxalobacter formigenes and the implications for calcium oxalate stone prevention.</title>
        <authorList>
            <person name="Chmiel J.A."/>
            <person name="Carr C."/>
            <person name="Stuivenberg G.A."/>
            <person name="Venema R."/>
            <person name="Chanyi R.M."/>
            <person name="Al K.F."/>
            <person name="Giguere D."/>
            <person name="Say H."/>
            <person name="Akouris P.P."/>
            <person name="Dominguez Romero S.A."/>
            <person name="Kwong A."/>
            <person name="Tai V."/>
            <person name="Koval S.F."/>
            <person name="Razvi H."/>
            <person name="Bjazevic J."/>
            <person name="Burton J.P."/>
        </authorList>
    </citation>
    <scope>NUCLEOTIDE SEQUENCE</scope>
    <source>
        <strain evidence="2">WoOx3</strain>
    </source>
</reference>
<accession>A0A9E9LW05</accession>
<dbReference type="EMBL" id="CP098242">
    <property type="protein sequence ID" value="WAW09737.1"/>
    <property type="molecule type" value="Genomic_DNA"/>
</dbReference>
<keyword evidence="1" id="KW-0472">Membrane</keyword>
<dbReference type="AlphaFoldDB" id="A0A9E9LW05"/>
<dbReference type="InterPro" id="IPR011990">
    <property type="entry name" value="TPR-like_helical_dom_sf"/>
</dbReference>
<dbReference type="Pfam" id="PF08238">
    <property type="entry name" value="Sel1"/>
    <property type="match status" value="4"/>
</dbReference>
<dbReference type="Gene3D" id="1.25.40.10">
    <property type="entry name" value="Tetratricopeptide repeat domain"/>
    <property type="match status" value="1"/>
</dbReference>
<name>A0A9E9LW05_9BURK</name>
<evidence type="ECO:0000313" key="3">
    <source>
        <dbReference type="Proteomes" id="UP001156215"/>
    </source>
</evidence>
<dbReference type="GO" id="GO:0036503">
    <property type="term" value="P:ERAD pathway"/>
    <property type="evidence" value="ECO:0007669"/>
    <property type="project" value="TreeGrafter"/>
</dbReference>
<evidence type="ECO:0000313" key="2">
    <source>
        <dbReference type="EMBL" id="WAW09737.1"/>
    </source>
</evidence>
<dbReference type="SUPFAM" id="SSF81901">
    <property type="entry name" value="HCP-like"/>
    <property type="match status" value="1"/>
</dbReference>
<keyword evidence="3" id="KW-1185">Reference proteome</keyword>
<dbReference type="PANTHER" id="PTHR11102">
    <property type="entry name" value="SEL-1-LIKE PROTEIN"/>
    <property type="match status" value="1"/>
</dbReference>
<dbReference type="SMART" id="SM00671">
    <property type="entry name" value="SEL1"/>
    <property type="match status" value="4"/>
</dbReference>
<evidence type="ECO:0000256" key="1">
    <source>
        <dbReference type="SAM" id="Phobius"/>
    </source>
</evidence>
<dbReference type="InterPro" id="IPR006597">
    <property type="entry name" value="Sel1-like"/>
</dbReference>
<gene>
    <name evidence="2" type="ORF">NB640_10975</name>
</gene>
<sequence length="306" mass="34628">MKRTGKGHWGGPLRFFSITVGLFFFCSAFVGNDSHAASIQPIVLSAKCPTGGAVGERLFQEAIDYENARKDVEPDFFRAERLYEKALTRGNAKAALYLGRMYRHTFMKVPGYSPRLQFQVALFERAASMGCPDGYLFLAEAYQNGWGVKRDMNTAWRLVKEGAEKGSMAAMTAWGTNLYFQNRYERGPEAQTKREQAKAWLEKALRQGYGNAGHELAIIYRMYEYDPKNAIRALREGARLGNVDCLYMLAGIYRRGEDGQPKDPAYADVADALRREIDVKETPKPIGNFSKWLPVKQVMPYRVNTP</sequence>
<feature type="transmembrane region" description="Helical" evidence="1">
    <location>
        <begin position="12"/>
        <end position="31"/>
    </location>
</feature>